<dbReference type="PANTHER" id="PTHR22870:SF408">
    <property type="entry name" value="OS09G0560450 PROTEIN"/>
    <property type="match status" value="1"/>
</dbReference>
<keyword evidence="2" id="KW-0677">Repeat</keyword>
<dbReference type="PROSITE" id="PS50012">
    <property type="entry name" value="RCC1_3"/>
    <property type="match status" value="6"/>
</dbReference>
<dbReference type="InterPro" id="IPR009091">
    <property type="entry name" value="RCC1/BLIP-II"/>
</dbReference>
<dbReference type="InterPro" id="IPR051210">
    <property type="entry name" value="Ub_ligase/GEF_domain"/>
</dbReference>
<dbReference type="Pfam" id="PF13540">
    <property type="entry name" value="RCC1_2"/>
    <property type="match status" value="2"/>
</dbReference>
<dbReference type="SUPFAM" id="SSF50985">
    <property type="entry name" value="RCC1/BLIP-II"/>
    <property type="match status" value="1"/>
</dbReference>
<feature type="region of interest" description="Disordered" evidence="4">
    <location>
        <begin position="23"/>
        <end position="72"/>
    </location>
</feature>
<dbReference type="Pfam" id="PF13948">
    <property type="entry name" value="DUF4215"/>
    <property type="match status" value="1"/>
</dbReference>
<name>A0ABY7H0C9_9BACT</name>
<keyword evidence="3" id="KW-1015">Disulfide bond</keyword>
<dbReference type="Proteomes" id="UP001164459">
    <property type="component" value="Chromosome"/>
</dbReference>
<dbReference type="Pfam" id="PF25390">
    <property type="entry name" value="WD40_RLD"/>
    <property type="match status" value="1"/>
</dbReference>
<accession>A0ABY7H0C9</accession>
<evidence type="ECO:0000313" key="7">
    <source>
        <dbReference type="Proteomes" id="UP001164459"/>
    </source>
</evidence>
<evidence type="ECO:0000259" key="5">
    <source>
        <dbReference type="Pfam" id="PF25390"/>
    </source>
</evidence>
<proteinExistence type="predicted"/>
<feature type="domain" description="RCC1-like" evidence="5">
    <location>
        <begin position="281"/>
        <end position="542"/>
    </location>
</feature>
<dbReference type="EMBL" id="CP114040">
    <property type="protein sequence ID" value="WAS92706.1"/>
    <property type="molecule type" value="Genomic_DNA"/>
</dbReference>
<dbReference type="InterPro" id="IPR058923">
    <property type="entry name" value="RCC1-like_dom"/>
</dbReference>
<dbReference type="RefSeq" id="WP_269035063.1">
    <property type="nucleotide sequence ID" value="NZ_CP114040.1"/>
</dbReference>
<evidence type="ECO:0000313" key="6">
    <source>
        <dbReference type="EMBL" id="WAS92706.1"/>
    </source>
</evidence>
<organism evidence="6 7">
    <name type="scientific">Nannocystis punicea</name>
    <dbReference type="NCBI Taxonomy" id="2995304"/>
    <lineage>
        <taxon>Bacteria</taxon>
        <taxon>Pseudomonadati</taxon>
        <taxon>Myxococcota</taxon>
        <taxon>Polyangia</taxon>
        <taxon>Nannocystales</taxon>
        <taxon>Nannocystaceae</taxon>
        <taxon>Nannocystis</taxon>
    </lineage>
</organism>
<keyword evidence="7" id="KW-1185">Reference proteome</keyword>
<gene>
    <name evidence="6" type="ORF">O0S08_41540</name>
</gene>
<dbReference type="Gene3D" id="2.130.10.30">
    <property type="entry name" value="Regulator of chromosome condensation 1/beta-lactamase-inhibitor protein II"/>
    <property type="match status" value="2"/>
</dbReference>
<feature type="compositionally biased region" description="Low complexity" evidence="4">
    <location>
        <begin position="36"/>
        <end position="48"/>
    </location>
</feature>
<dbReference type="InterPro" id="IPR011936">
    <property type="entry name" value="Myxo_disulph_rpt"/>
</dbReference>
<keyword evidence="1" id="KW-0732">Signal</keyword>
<dbReference type="NCBIfam" id="TIGR02232">
    <property type="entry name" value="myxo_disulf_rpt"/>
    <property type="match status" value="3"/>
</dbReference>
<dbReference type="PROSITE" id="PS51257">
    <property type="entry name" value="PROKAR_LIPOPROTEIN"/>
    <property type="match status" value="1"/>
</dbReference>
<protein>
    <submittedName>
        <fullName evidence="6">DUF4215 domain-containing protein</fullName>
    </submittedName>
</protein>
<dbReference type="PRINTS" id="PR00633">
    <property type="entry name" value="RCCNDNSATION"/>
</dbReference>
<evidence type="ECO:0000256" key="2">
    <source>
        <dbReference type="ARBA" id="ARBA00022737"/>
    </source>
</evidence>
<sequence>MRQILLYTWFVAAAGLACFYEPTGSDSTASRESETDGSSGPSSPMDPTDPLEPLDPLDPPDPPDMMSGDSPICGNGIVEGTEACDDGDLDDSDSCTNACTLATCGDGLVQSGEGCDDGNLVNDDGCSNACALPACGDDILQAGEICDDGNLAAGDECDAVCLSTEIKSLAVGGEFVCVAFGDGRVRCWGQGEYGVLGQGKTDDLGNGPGELPAADVEVGGKVVQLAAGFNHVCARLDTDALRCWGNNHTGQLGDGYTGKLEDVQLSIHRGDEPGEMPPPDGIADGVVDIAAGHEHTCAIVEGGTVRCWGDGLYGMLGYGDSSEKREVPKVDVPGVTGAKQLALGGEHTCVLRDNGDILCWGHNQSGQLGLGHTDSIGDNPGELPAPVKLGAPARAVTAGAFHTCALMEGDTVRCWGRGTDGQLGTGGMQNVGNTPESLPHDDILTGVDQVVAGSFHTCARLLVGDVLCWGRGAKGALGYGDGESRFAPEMAVPLGVSARLISASGSDGGEEAGANTCAVLTDETLRCWGANKYGQLGQGNDLDIGDDEMPLSIPTVPF</sequence>
<dbReference type="InterPro" id="IPR000408">
    <property type="entry name" value="Reg_chr_condens"/>
</dbReference>
<dbReference type="PANTHER" id="PTHR22870">
    <property type="entry name" value="REGULATOR OF CHROMOSOME CONDENSATION"/>
    <property type="match status" value="1"/>
</dbReference>
<evidence type="ECO:0000256" key="4">
    <source>
        <dbReference type="SAM" id="MobiDB-lite"/>
    </source>
</evidence>
<evidence type="ECO:0000256" key="3">
    <source>
        <dbReference type="ARBA" id="ARBA00023157"/>
    </source>
</evidence>
<reference evidence="6" key="1">
    <citation type="submission" date="2022-11" db="EMBL/GenBank/DDBJ databases">
        <title>Minimal conservation of predation-associated metabolite biosynthetic gene clusters underscores biosynthetic potential of Myxococcota including descriptions for ten novel species: Archangium lansinium sp. nov., Myxococcus landrumus sp. nov., Nannocystis bai.</title>
        <authorList>
            <person name="Ahearne A."/>
            <person name="Stevens C."/>
            <person name="Dowd S."/>
        </authorList>
    </citation>
    <scope>NUCLEOTIDE SEQUENCE</scope>
    <source>
        <strain evidence="6">Fl3</strain>
    </source>
</reference>
<evidence type="ECO:0000256" key="1">
    <source>
        <dbReference type="ARBA" id="ARBA00022729"/>
    </source>
</evidence>